<evidence type="ECO:0000313" key="1">
    <source>
        <dbReference type="EMBL" id="AES96289.1"/>
    </source>
</evidence>
<reference evidence="2" key="3">
    <citation type="submission" date="2015-04" db="UniProtKB">
        <authorList>
            <consortium name="EnsemblPlants"/>
        </authorList>
    </citation>
    <scope>IDENTIFICATION</scope>
    <source>
        <strain evidence="2">cv. Jemalong A17</strain>
    </source>
</reference>
<evidence type="ECO:0000313" key="3">
    <source>
        <dbReference type="Proteomes" id="UP000002051"/>
    </source>
</evidence>
<protein>
    <submittedName>
        <fullName evidence="1 2">Uncharacterized protein</fullName>
    </submittedName>
</protein>
<dbReference type="EMBL" id="CM001221">
    <property type="protein sequence ID" value="AES96289.1"/>
    <property type="molecule type" value="Genomic_DNA"/>
</dbReference>
<name>G7K444_MEDTR</name>
<gene>
    <name evidence="1" type="ordered locus">MTR_5g035370</name>
</gene>
<dbReference type="HOGENOM" id="CLU_3071721_0_0_1"/>
<keyword evidence="3" id="KW-1185">Reference proteome</keyword>
<dbReference type="PaxDb" id="3880-AES96289"/>
<dbReference type="EnsemblPlants" id="AES96289">
    <property type="protein sequence ID" value="AES96289"/>
    <property type="gene ID" value="MTR_5g035370"/>
</dbReference>
<proteinExistence type="predicted"/>
<dbReference type="PROSITE" id="PS51257">
    <property type="entry name" value="PROKAR_LIPOPROTEIN"/>
    <property type="match status" value="1"/>
</dbReference>
<accession>G7K444</accession>
<dbReference type="AlphaFoldDB" id="G7K444"/>
<reference evidence="1 3" key="1">
    <citation type="journal article" date="2011" name="Nature">
        <title>The Medicago genome provides insight into the evolution of rhizobial symbioses.</title>
        <authorList>
            <person name="Young N.D."/>
            <person name="Debelle F."/>
            <person name="Oldroyd G.E."/>
            <person name="Geurts R."/>
            <person name="Cannon S.B."/>
            <person name="Udvardi M.K."/>
            <person name="Benedito V.A."/>
            <person name="Mayer K.F."/>
            <person name="Gouzy J."/>
            <person name="Schoof H."/>
            <person name="Van de Peer Y."/>
            <person name="Proost S."/>
            <person name="Cook D.R."/>
            <person name="Meyers B.C."/>
            <person name="Spannagl M."/>
            <person name="Cheung F."/>
            <person name="De Mita S."/>
            <person name="Krishnakumar V."/>
            <person name="Gundlach H."/>
            <person name="Zhou S."/>
            <person name="Mudge J."/>
            <person name="Bharti A.K."/>
            <person name="Murray J.D."/>
            <person name="Naoumkina M.A."/>
            <person name="Rosen B."/>
            <person name="Silverstein K.A."/>
            <person name="Tang H."/>
            <person name="Rombauts S."/>
            <person name="Zhao P.X."/>
            <person name="Zhou P."/>
            <person name="Barbe V."/>
            <person name="Bardou P."/>
            <person name="Bechner M."/>
            <person name="Bellec A."/>
            <person name="Berger A."/>
            <person name="Berges H."/>
            <person name="Bidwell S."/>
            <person name="Bisseling T."/>
            <person name="Choisne N."/>
            <person name="Couloux A."/>
            <person name="Denny R."/>
            <person name="Deshpande S."/>
            <person name="Dai X."/>
            <person name="Doyle J.J."/>
            <person name="Dudez A.M."/>
            <person name="Farmer A.D."/>
            <person name="Fouteau S."/>
            <person name="Franken C."/>
            <person name="Gibelin C."/>
            <person name="Gish J."/>
            <person name="Goldstein S."/>
            <person name="Gonzalez A.J."/>
            <person name="Green P.J."/>
            <person name="Hallab A."/>
            <person name="Hartog M."/>
            <person name="Hua A."/>
            <person name="Humphray S.J."/>
            <person name="Jeong D.H."/>
            <person name="Jing Y."/>
            <person name="Jocker A."/>
            <person name="Kenton S.M."/>
            <person name="Kim D.J."/>
            <person name="Klee K."/>
            <person name="Lai H."/>
            <person name="Lang C."/>
            <person name="Lin S."/>
            <person name="Macmil S.L."/>
            <person name="Magdelenat G."/>
            <person name="Matthews L."/>
            <person name="McCorrison J."/>
            <person name="Monaghan E.L."/>
            <person name="Mun J.H."/>
            <person name="Najar F.Z."/>
            <person name="Nicholson C."/>
            <person name="Noirot C."/>
            <person name="O'Bleness M."/>
            <person name="Paule C.R."/>
            <person name="Poulain J."/>
            <person name="Prion F."/>
            <person name="Qin B."/>
            <person name="Qu C."/>
            <person name="Retzel E.F."/>
            <person name="Riddle C."/>
            <person name="Sallet E."/>
            <person name="Samain S."/>
            <person name="Samson N."/>
            <person name="Sanders I."/>
            <person name="Saurat O."/>
            <person name="Scarpelli C."/>
            <person name="Schiex T."/>
            <person name="Segurens B."/>
            <person name="Severin A.J."/>
            <person name="Sherrier D.J."/>
            <person name="Shi R."/>
            <person name="Sims S."/>
            <person name="Singer S.R."/>
            <person name="Sinharoy S."/>
            <person name="Sterck L."/>
            <person name="Viollet A."/>
            <person name="Wang B.B."/>
            <person name="Wang K."/>
            <person name="Wang M."/>
            <person name="Wang X."/>
            <person name="Warfsmann J."/>
            <person name="Weissenbach J."/>
            <person name="White D.D."/>
            <person name="White J.D."/>
            <person name="Wiley G.B."/>
            <person name="Wincker P."/>
            <person name="Xing Y."/>
            <person name="Yang L."/>
            <person name="Yao Z."/>
            <person name="Ying F."/>
            <person name="Zhai J."/>
            <person name="Zhou L."/>
            <person name="Zuber A."/>
            <person name="Denarie J."/>
            <person name="Dixon R.A."/>
            <person name="May G.D."/>
            <person name="Schwartz D.C."/>
            <person name="Rogers J."/>
            <person name="Quetier F."/>
            <person name="Town C.D."/>
            <person name="Roe B.A."/>
        </authorList>
    </citation>
    <scope>NUCLEOTIDE SEQUENCE [LARGE SCALE GENOMIC DNA]</scope>
    <source>
        <strain evidence="1">A17</strain>
        <strain evidence="2 3">cv. Jemalong A17</strain>
    </source>
</reference>
<organism evidence="1 3">
    <name type="scientific">Medicago truncatula</name>
    <name type="common">Barrel medic</name>
    <name type="synonym">Medicago tribuloides</name>
    <dbReference type="NCBI Taxonomy" id="3880"/>
    <lineage>
        <taxon>Eukaryota</taxon>
        <taxon>Viridiplantae</taxon>
        <taxon>Streptophyta</taxon>
        <taxon>Embryophyta</taxon>
        <taxon>Tracheophyta</taxon>
        <taxon>Spermatophyta</taxon>
        <taxon>Magnoliopsida</taxon>
        <taxon>eudicotyledons</taxon>
        <taxon>Gunneridae</taxon>
        <taxon>Pentapetalae</taxon>
        <taxon>rosids</taxon>
        <taxon>fabids</taxon>
        <taxon>Fabales</taxon>
        <taxon>Fabaceae</taxon>
        <taxon>Papilionoideae</taxon>
        <taxon>50 kb inversion clade</taxon>
        <taxon>NPAAA clade</taxon>
        <taxon>Hologalegina</taxon>
        <taxon>IRL clade</taxon>
        <taxon>Trifolieae</taxon>
        <taxon>Medicago</taxon>
    </lineage>
</organism>
<reference evidence="1 3" key="2">
    <citation type="journal article" date="2014" name="BMC Genomics">
        <title>An improved genome release (version Mt4.0) for the model legume Medicago truncatula.</title>
        <authorList>
            <person name="Tang H."/>
            <person name="Krishnakumar V."/>
            <person name="Bidwell S."/>
            <person name="Rosen B."/>
            <person name="Chan A."/>
            <person name="Zhou S."/>
            <person name="Gentzbittel L."/>
            <person name="Childs K.L."/>
            <person name="Yandell M."/>
            <person name="Gundlach H."/>
            <person name="Mayer K.F."/>
            <person name="Schwartz D.C."/>
            <person name="Town C.D."/>
        </authorList>
    </citation>
    <scope>GENOME REANNOTATION</scope>
    <source>
        <strain evidence="2 3">cv. Jemalong A17</strain>
    </source>
</reference>
<sequence length="53" mass="6206">MDEIERIGGLYIQSVSIWVSCKGSDDDKISRQMPNMHRWSLFLRRHGNKAMVL</sequence>
<evidence type="ECO:0000313" key="2">
    <source>
        <dbReference type="EnsemblPlants" id="AES96289"/>
    </source>
</evidence>
<dbReference type="Proteomes" id="UP000002051">
    <property type="component" value="Chromosome 5"/>
</dbReference>